<evidence type="ECO:0000259" key="2">
    <source>
        <dbReference type="Pfam" id="PF11741"/>
    </source>
</evidence>
<name>A0ABR7ZXH9_9CYAN</name>
<comment type="caution">
    <text evidence="3">The sequence shown here is derived from an EMBL/GenBank/DDBJ whole genome shotgun (WGS) entry which is preliminary data.</text>
</comment>
<feature type="region of interest" description="Disordered" evidence="1">
    <location>
        <begin position="319"/>
        <end position="339"/>
    </location>
</feature>
<evidence type="ECO:0000256" key="1">
    <source>
        <dbReference type="SAM" id="MobiDB-lite"/>
    </source>
</evidence>
<dbReference type="InterPro" id="IPR021731">
    <property type="entry name" value="AMIN_dom"/>
</dbReference>
<gene>
    <name evidence="3" type="ORF">H6F41_08655</name>
</gene>
<evidence type="ECO:0000313" key="3">
    <source>
        <dbReference type="EMBL" id="MBD2188210.1"/>
    </source>
</evidence>
<sequence>MNDKMNDKLNAQLSGKSLACWFLIAATCPQVLAIAAPSQAENQTKIAASQTDLALVSSRITGIDTNMSGDRLNLTLNFASSERPKVTYTKQGNSWVALLNGAQLQLADGNVSYLRANPIAGISSIEATQYATNRVRIRVTATNPEMIDELAKRQDTGDSMVFSLGMTQPVVSQSNSISRANAPESGVLSQTPTDSDRVLVAQTPGSSVGQALFEPKVTVTAADGTTRVAQTSAPNTTPPPVANPVTPQLPGRVPGIVPPFRQLRTPPVGDIATTSSKLRPDIIELGTAERVPRITLRDAPAIEVLTLIGRVAGLSVVSAEAPSTTGTSTPTAATSAGTGLKQPVSLDIENEPAQDVFNQKC</sequence>
<reference evidence="3 4" key="1">
    <citation type="journal article" date="2020" name="ISME J.">
        <title>Comparative genomics reveals insights into cyanobacterial evolution and habitat adaptation.</title>
        <authorList>
            <person name="Chen M.Y."/>
            <person name="Teng W.K."/>
            <person name="Zhao L."/>
            <person name="Hu C.X."/>
            <person name="Zhou Y.K."/>
            <person name="Han B.P."/>
            <person name="Song L.R."/>
            <person name="Shu W.S."/>
        </authorList>
    </citation>
    <scope>NUCLEOTIDE SEQUENCE [LARGE SCALE GENOMIC DNA]</scope>
    <source>
        <strain evidence="3 4">FACHB-723</strain>
    </source>
</reference>
<dbReference type="Proteomes" id="UP000642094">
    <property type="component" value="Unassembled WGS sequence"/>
</dbReference>
<feature type="domain" description="AMIN" evidence="2">
    <location>
        <begin position="63"/>
        <end position="143"/>
    </location>
</feature>
<protein>
    <submittedName>
        <fullName evidence="3">AMIN domain-containing protein</fullName>
    </submittedName>
</protein>
<accession>A0ABR7ZXH9</accession>
<feature type="compositionally biased region" description="Low complexity" evidence="1">
    <location>
        <begin position="321"/>
        <end position="339"/>
    </location>
</feature>
<organism evidence="3 4">
    <name type="scientific">Pseudanabaena mucicola FACHB-723</name>
    <dbReference type="NCBI Taxonomy" id="2692860"/>
    <lineage>
        <taxon>Bacteria</taxon>
        <taxon>Bacillati</taxon>
        <taxon>Cyanobacteriota</taxon>
        <taxon>Cyanophyceae</taxon>
        <taxon>Pseudanabaenales</taxon>
        <taxon>Pseudanabaenaceae</taxon>
        <taxon>Pseudanabaena</taxon>
    </lineage>
</organism>
<evidence type="ECO:0000313" key="4">
    <source>
        <dbReference type="Proteomes" id="UP000642094"/>
    </source>
</evidence>
<feature type="region of interest" description="Disordered" evidence="1">
    <location>
        <begin position="229"/>
        <end position="248"/>
    </location>
</feature>
<dbReference type="EMBL" id="JACJQB010000013">
    <property type="protein sequence ID" value="MBD2188210.1"/>
    <property type="molecule type" value="Genomic_DNA"/>
</dbReference>
<dbReference type="Pfam" id="PF11741">
    <property type="entry name" value="AMIN"/>
    <property type="match status" value="1"/>
</dbReference>
<keyword evidence="4" id="KW-1185">Reference proteome</keyword>
<proteinExistence type="predicted"/>